<accession>A0ABR2LVT9</accession>
<comment type="caution">
    <text evidence="1">The sequence shown here is derived from an EMBL/GenBank/DDBJ whole genome shotgun (WGS) entry which is preliminary data.</text>
</comment>
<protein>
    <submittedName>
        <fullName evidence="1">Uncharacterized protein</fullName>
    </submittedName>
</protein>
<evidence type="ECO:0000313" key="2">
    <source>
        <dbReference type="Proteomes" id="UP001412067"/>
    </source>
</evidence>
<name>A0ABR2LVT9_9ASPA</name>
<proteinExistence type="predicted"/>
<dbReference type="EMBL" id="JBBWWR010000014">
    <property type="protein sequence ID" value="KAK8952974.1"/>
    <property type="molecule type" value="Genomic_DNA"/>
</dbReference>
<keyword evidence="2" id="KW-1185">Reference proteome</keyword>
<gene>
    <name evidence="1" type="ORF">KSP40_PGU013510</name>
</gene>
<reference evidence="1 2" key="1">
    <citation type="journal article" date="2022" name="Nat. Plants">
        <title>Genomes of leafy and leafless Platanthera orchids illuminate the evolution of mycoheterotrophy.</title>
        <authorList>
            <person name="Li M.H."/>
            <person name="Liu K.W."/>
            <person name="Li Z."/>
            <person name="Lu H.C."/>
            <person name="Ye Q.L."/>
            <person name="Zhang D."/>
            <person name="Wang J.Y."/>
            <person name="Li Y.F."/>
            <person name="Zhong Z.M."/>
            <person name="Liu X."/>
            <person name="Yu X."/>
            <person name="Liu D.K."/>
            <person name="Tu X.D."/>
            <person name="Liu B."/>
            <person name="Hao Y."/>
            <person name="Liao X.Y."/>
            <person name="Jiang Y.T."/>
            <person name="Sun W.H."/>
            <person name="Chen J."/>
            <person name="Chen Y.Q."/>
            <person name="Ai Y."/>
            <person name="Zhai J.W."/>
            <person name="Wu S.S."/>
            <person name="Zhou Z."/>
            <person name="Hsiao Y.Y."/>
            <person name="Wu W.L."/>
            <person name="Chen Y.Y."/>
            <person name="Lin Y.F."/>
            <person name="Hsu J.L."/>
            <person name="Li C.Y."/>
            <person name="Wang Z.W."/>
            <person name="Zhao X."/>
            <person name="Zhong W.Y."/>
            <person name="Ma X.K."/>
            <person name="Ma L."/>
            <person name="Huang J."/>
            <person name="Chen G.Z."/>
            <person name="Huang M.Z."/>
            <person name="Huang L."/>
            <person name="Peng D.H."/>
            <person name="Luo Y.B."/>
            <person name="Zou S.Q."/>
            <person name="Chen S.P."/>
            <person name="Lan S."/>
            <person name="Tsai W.C."/>
            <person name="Van de Peer Y."/>
            <person name="Liu Z.J."/>
        </authorList>
    </citation>
    <scope>NUCLEOTIDE SEQUENCE [LARGE SCALE GENOMIC DNA]</scope>
    <source>
        <strain evidence="1">Lor288</strain>
    </source>
</reference>
<dbReference type="Proteomes" id="UP001412067">
    <property type="component" value="Unassembled WGS sequence"/>
</dbReference>
<sequence>MMCVSFSGNTVQICHFCWCGAIASNSSAGVLECVCAGECLGSAAIETTVVWDKQMYLKGM</sequence>
<evidence type="ECO:0000313" key="1">
    <source>
        <dbReference type="EMBL" id="KAK8952974.1"/>
    </source>
</evidence>
<organism evidence="1 2">
    <name type="scientific">Platanthera guangdongensis</name>
    <dbReference type="NCBI Taxonomy" id="2320717"/>
    <lineage>
        <taxon>Eukaryota</taxon>
        <taxon>Viridiplantae</taxon>
        <taxon>Streptophyta</taxon>
        <taxon>Embryophyta</taxon>
        <taxon>Tracheophyta</taxon>
        <taxon>Spermatophyta</taxon>
        <taxon>Magnoliopsida</taxon>
        <taxon>Liliopsida</taxon>
        <taxon>Asparagales</taxon>
        <taxon>Orchidaceae</taxon>
        <taxon>Orchidoideae</taxon>
        <taxon>Orchideae</taxon>
        <taxon>Orchidinae</taxon>
        <taxon>Platanthera</taxon>
    </lineage>
</organism>